<feature type="compositionally biased region" description="Pro residues" evidence="2">
    <location>
        <begin position="638"/>
        <end position="655"/>
    </location>
</feature>
<feature type="region of interest" description="Disordered" evidence="2">
    <location>
        <begin position="870"/>
        <end position="907"/>
    </location>
</feature>
<name>A0A9W9DEZ8_9AGAR</name>
<feature type="region of interest" description="Disordered" evidence="2">
    <location>
        <begin position="217"/>
        <end position="287"/>
    </location>
</feature>
<feature type="coiled-coil region" evidence="1">
    <location>
        <begin position="149"/>
        <end position="176"/>
    </location>
</feature>
<sequence>MKNNIRAIYRDFCLNKSHKFPRPIPKLAILNLANTLRNADEAFRAYVGAVEEWVRLLGELKDLEDEVGGVLRDREILVTRLLKASKFTPKQSPFAAFPSSYPASSTSISTLSLNNEDPSMSYVTSTSTSFFPTLTSNSSSLPGKTTKKLHLAQAELQACEAHLARKEAELEHKRASVICGAFKLRFHALAECGWRWVNIGKQGDVVLGSRDGQMQVPHISKNKSLPPLIAPVPIHPPEFHHRDDRPSSDLSSIAPSQSASQIEFTGPSPPPPLPPSQQPVISPRPHTSHIYSDFEAISGASPLSSAHGHDHDHDFMSSHIPPAHSIDDALNILPTLDSDVTIPISDSDRRRVLPCRITEEDLGLSVDHEGDEERKADADALDSDEESDGSVYSDAEDIHANDLRVVENPRFSSVSNSNSFASGSASASGFFGSLCGLFTRNAKGGKDSKKAISGIFHDERDKEEDGSVVSSPPFLPSSSSTPAMPMAYSIRGRTMSKAYTPSTRSANSTSTIIQLLVLGRRRWIPGMGRNSRNHRVLDQVLVLEDVLPPPTELAQHRRSASVDYGELSVQSRNVPRPRSRAEEWVEGQGQHEQHQREASAMETKEEETSALTKKTSVKRRESDKRRSLPVSSATSSSPSPPSSSSPLPSKPPRAPPTGNMPKKSMSVSVSRTSSIRSTASAPTSSSMSTSTTTMKQTTNQASNMKSDRRSSAPPVGGSTNGHGRPAEPSGGTGLMSIVEDVAKADREGWGKIEKEKENIGAGSGLGVGLRVREEEEEGANTLSSNRKQPTSIALEDVRVPRGIDLEDLKEQMERERAEKLEKRGHIQSKLLLQVDLVLVVLQLRYLDDPHAVILDAPEFKKEFGATQKTNAALKGGAPAEASLIEEKKAEAEKEEKEDKDIKKEEKK</sequence>
<feature type="compositionally biased region" description="Basic and acidic residues" evidence="2">
    <location>
        <begin position="579"/>
        <end position="607"/>
    </location>
</feature>
<proteinExistence type="predicted"/>
<comment type="caution">
    <text evidence="3">The sequence shown here is derived from an EMBL/GenBank/DDBJ whole genome shotgun (WGS) entry which is preliminary data.</text>
</comment>
<organism evidence="3 4">
    <name type="scientific">Lentinula lateritia</name>
    <dbReference type="NCBI Taxonomy" id="40482"/>
    <lineage>
        <taxon>Eukaryota</taxon>
        <taxon>Fungi</taxon>
        <taxon>Dikarya</taxon>
        <taxon>Basidiomycota</taxon>
        <taxon>Agaricomycotina</taxon>
        <taxon>Agaricomycetes</taxon>
        <taxon>Agaricomycetidae</taxon>
        <taxon>Agaricales</taxon>
        <taxon>Marasmiineae</taxon>
        <taxon>Omphalotaceae</taxon>
        <taxon>Lentinula</taxon>
    </lineage>
</organism>
<feature type="region of interest" description="Disordered" evidence="2">
    <location>
        <begin position="301"/>
        <end position="320"/>
    </location>
</feature>
<dbReference type="InterPro" id="IPR028245">
    <property type="entry name" value="PIL1/LSP1"/>
</dbReference>
<accession>A0A9W9DEZ8</accession>
<dbReference type="Proteomes" id="UP001150238">
    <property type="component" value="Unassembled WGS sequence"/>
</dbReference>
<feature type="compositionally biased region" description="Low complexity" evidence="2">
    <location>
        <begin position="628"/>
        <end position="637"/>
    </location>
</feature>
<feature type="compositionally biased region" description="Low complexity" evidence="2">
    <location>
        <begin position="664"/>
        <end position="693"/>
    </location>
</feature>
<feature type="compositionally biased region" description="Basic and acidic residues" evidence="2">
    <location>
        <begin position="307"/>
        <end position="316"/>
    </location>
</feature>
<reference evidence="3" key="2">
    <citation type="journal article" date="2023" name="Proc. Natl. Acad. Sci. U.S.A.">
        <title>A global phylogenomic analysis of the shiitake genus Lentinula.</title>
        <authorList>
            <person name="Sierra-Patev S."/>
            <person name="Min B."/>
            <person name="Naranjo-Ortiz M."/>
            <person name="Looney B."/>
            <person name="Konkel Z."/>
            <person name="Slot J.C."/>
            <person name="Sakamoto Y."/>
            <person name="Steenwyk J.L."/>
            <person name="Rokas A."/>
            <person name="Carro J."/>
            <person name="Camarero S."/>
            <person name="Ferreira P."/>
            <person name="Molpeceres G."/>
            <person name="Ruiz-Duenas F.J."/>
            <person name="Serrano A."/>
            <person name="Henrissat B."/>
            <person name="Drula E."/>
            <person name="Hughes K.W."/>
            <person name="Mata J.L."/>
            <person name="Ishikawa N.K."/>
            <person name="Vargas-Isla R."/>
            <person name="Ushijima S."/>
            <person name="Smith C.A."/>
            <person name="Donoghue J."/>
            <person name="Ahrendt S."/>
            <person name="Andreopoulos W."/>
            <person name="He G."/>
            <person name="LaButti K."/>
            <person name="Lipzen A."/>
            <person name="Ng V."/>
            <person name="Riley R."/>
            <person name="Sandor L."/>
            <person name="Barry K."/>
            <person name="Martinez A.T."/>
            <person name="Xiao Y."/>
            <person name="Gibbons J.G."/>
            <person name="Terashima K."/>
            <person name="Grigoriev I.V."/>
            <person name="Hibbett D."/>
        </authorList>
    </citation>
    <scope>NUCLEOTIDE SEQUENCE</scope>
    <source>
        <strain evidence="3">Sp2 HRB7682 ss15</strain>
    </source>
</reference>
<feature type="compositionally biased region" description="Low complexity" evidence="2">
    <location>
        <begin position="467"/>
        <end position="480"/>
    </location>
</feature>
<feature type="compositionally biased region" description="Acidic residues" evidence="2">
    <location>
        <begin position="379"/>
        <end position="388"/>
    </location>
</feature>
<feature type="region of interest" description="Disordered" evidence="2">
    <location>
        <begin position="363"/>
        <end position="398"/>
    </location>
</feature>
<evidence type="ECO:0000256" key="2">
    <source>
        <dbReference type="SAM" id="MobiDB-lite"/>
    </source>
</evidence>
<dbReference type="GO" id="GO:0036286">
    <property type="term" value="C:eisosome filament"/>
    <property type="evidence" value="ECO:0007669"/>
    <property type="project" value="TreeGrafter"/>
</dbReference>
<feature type="compositionally biased region" description="Polar residues" evidence="2">
    <location>
        <begin position="694"/>
        <end position="704"/>
    </location>
</feature>
<dbReference type="EMBL" id="JANVFS010000041">
    <property type="protein sequence ID" value="KAJ4467374.1"/>
    <property type="molecule type" value="Genomic_DNA"/>
</dbReference>
<feature type="compositionally biased region" description="Basic and acidic residues" evidence="2">
    <location>
        <begin position="237"/>
        <end position="247"/>
    </location>
</feature>
<evidence type="ECO:0000256" key="1">
    <source>
        <dbReference type="SAM" id="Coils"/>
    </source>
</evidence>
<dbReference type="InterPro" id="IPR027267">
    <property type="entry name" value="AH/BAR_dom_sf"/>
</dbReference>
<dbReference type="Gene3D" id="1.20.1270.60">
    <property type="entry name" value="Arfaptin homology (AH) domain/BAR domain"/>
    <property type="match status" value="1"/>
</dbReference>
<dbReference type="PANTHER" id="PTHR31962">
    <property type="entry name" value="SPHINGOLIPID LONG CHAIN BASE-RESPONSIVE PROTEIN PIL1"/>
    <property type="match status" value="1"/>
</dbReference>
<feature type="region of interest" description="Disordered" evidence="2">
    <location>
        <begin position="553"/>
        <end position="733"/>
    </location>
</feature>
<dbReference type="GO" id="GO:0005886">
    <property type="term" value="C:plasma membrane"/>
    <property type="evidence" value="ECO:0007669"/>
    <property type="project" value="TreeGrafter"/>
</dbReference>
<keyword evidence="1" id="KW-0175">Coiled coil</keyword>
<reference evidence="3" key="1">
    <citation type="submission" date="2022-08" db="EMBL/GenBank/DDBJ databases">
        <authorList>
            <consortium name="DOE Joint Genome Institute"/>
            <person name="Min B."/>
            <person name="Riley R."/>
            <person name="Sierra-Patev S."/>
            <person name="Naranjo-Ortiz M."/>
            <person name="Looney B."/>
            <person name="Konkel Z."/>
            <person name="Slot J.C."/>
            <person name="Sakamoto Y."/>
            <person name="Steenwyk J.L."/>
            <person name="Rokas A."/>
            <person name="Carro J."/>
            <person name="Camarero S."/>
            <person name="Ferreira P."/>
            <person name="Molpeceres G."/>
            <person name="Ruiz-Duenas F.J."/>
            <person name="Serrano A."/>
            <person name="Henrissat B."/>
            <person name="Drula E."/>
            <person name="Hughes K.W."/>
            <person name="Mata J.L."/>
            <person name="Ishikawa N.K."/>
            <person name="Vargas-Isla R."/>
            <person name="Ushijima S."/>
            <person name="Smith C.A."/>
            <person name="Ahrendt S."/>
            <person name="Andreopoulos W."/>
            <person name="He G."/>
            <person name="Labutti K."/>
            <person name="Lipzen A."/>
            <person name="Ng V."/>
            <person name="Sandor L."/>
            <person name="Barry K."/>
            <person name="Martinez A.T."/>
            <person name="Xiao Y."/>
            <person name="Gibbons J.G."/>
            <person name="Terashima K."/>
            <person name="Hibbett D.S."/>
            <person name="Grigoriev I.V."/>
        </authorList>
    </citation>
    <scope>NUCLEOTIDE SEQUENCE</scope>
    <source>
        <strain evidence="3">Sp2 HRB7682 ss15</strain>
    </source>
</reference>
<protein>
    <submittedName>
        <fullName evidence="3">Uncharacterized protein</fullName>
    </submittedName>
</protein>
<dbReference type="GO" id="GO:0006897">
    <property type="term" value="P:endocytosis"/>
    <property type="evidence" value="ECO:0007669"/>
    <property type="project" value="TreeGrafter"/>
</dbReference>
<dbReference type="GO" id="GO:0008289">
    <property type="term" value="F:lipid binding"/>
    <property type="evidence" value="ECO:0007669"/>
    <property type="project" value="TreeGrafter"/>
</dbReference>
<gene>
    <name evidence="3" type="ORF">C8J55DRAFT_492666</name>
</gene>
<feature type="compositionally biased region" description="Basic and acidic residues" evidence="2">
    <location>
        <begin position="366"/>
        <end position="378"/>
    </location>
</feature>
<feature type="compositionally biased region" description="Basic and acidic residues" evidence="2">
    <location>
        <begin position="884"/>
        <end position="907"/>
    </location>
</feature>
<dbReference type="PANTHER" id="PTHR31962:SF1">
    <property type="entry name" value="SPHINGOLIPID LONG CHAIN BASE-RESPONSIVE PROTEIN PIL1"/>
    <property type="match status" value="1"/>
</dbReference>
<dbReference type="GO" id="GO:0070941">
    <property type="term" value="P:eisosome assembly"/>
    <property type="evidence" value="ECO:0007669"/>
    <property type="project" value="TreeGrafter"/>
</dbReference>
<evidence type="ECO:0000313" key="4">
    <source>
        <dbReference type="Proteomes" id="UP001150238"/>
    </source>
</evidence>
<dbReference type="AlphaFoldDB" id="A0A9W9DEZ8"/>
<evidence type="ECO:0000313" key="3">
    <source>
        <dbReference type="EMBL" id="KAJ4467374.1"/>
    </source>
</evidence>
<feature type="compositionally biased region" description="Low complexity" evidence="2">
    <location>
        <begin position="248"/>
        <end position="262"/>
    </location>
</feature>
<feature type="compositionally biased region" description="Pro residues" evidence="2">
    <location>
        <begin position="267"/>
        <end position="277"/>
    </location>
</feature>
<feature type="region of interest" description="Disordered" evidence="2">
    <location>
        <begin position="460"/>
        <end position="483"/>
    </location>
</feature>